<evidence type="ECO:0000313" key="11">
    <source>
        <dbReference type="Proteomes" id="UP000053149"/>
    </source>
</evidence>
<dbReference type="PRINTS" id="PR00024">
    <property type="entry name" value="HOMEOBOX"/>
</dbReference>
<keyword evidence="11" id="KW-1185">Reference proteome</keyword>
<dbReference type="AlphaFoldDB" id="A0A093EQ70"/>
<dbReference type="Proteomes" id="UP000053149">
    <property type="component" value="Unassembled WGS sequence"/>
</dbReference>
<dbReference type="InterPro" id="IPR009057">
    <property type="entry name" value="Homeodomain-like_sf"/>
</dbReference>
<dbReference type="GO" id="GO:0000981">
    <property type="term" value="F:DNA-binding transcription factor activity, RNA polymerase II-specific"/>
    <property type="evidence" value="ECO:0007669"/>
    <property type="project" value="TreeGrafter"/>
</dbReference>
<comment type="subcellular location">
    <subcellularLocation>
        <location evidence="1 7 8">Nucleus</location>
    </subcellularLocation>
</comment>
<dbReference type="SMART" id="SM00389">
    <property type="entry name" value="HOX"/>
    <property type="match status" value="1"/>
</dbReference>
<dbReference type="CDD" id="cd00086">
    <property type="entry name" value="homeodomain"/>
    <property type="match status" value="1"/>
</dbReference>
<evidence type="ECO:0000256" key="5">
    <source>
        <dbReference type="ARBA" id="ARBA00023242"/>
    </source>
</evidence>
<feature type="non-terminal residue" evidence="10">
    <location>
        <position position="1"/>
    </location>
</feature>
<dbReference type="PANTHER" id="PTHR24338:SF8">
    <property type="entry name" value="HOMEOBOX PROTEIN MSX-1"/>
    <property type="match status" value="1"/>
</dbReference>
<comment type="similarity">
    <text evidence="6">Belongs to the Msh homeobox family.</text>
</comment>
<dbReference type="PANTHER" id="PTHR24338">
    <property type="entry name" value="HOMEOBOX PROTEIN MSX"/>
    <property type="match status" value="1"/>
</dbReference>
<evidence type="ECO:0000256" key="1">
    <source>
        <dbReference type="ARBA" id="ARBA00004123"/>
    </source>
</evidence>
<evidence type="ECO:0000256" key="6">
    <source>
        <dbReference type="ARBA" id="ARBA00038425"/>
    </source>
</evidence>
<keyword evidence="4 7" id="KW-0371">Homeobox</keyword>
<accession>A0A093EQ70</accession>
<name>A0A093EQ70_9AVES</name>
<evidence type="ECO:0000256" key="7">
    <source>
        <dbReference type="PROSITE-ProRule" id="PRU00108"/>
    </source>
</evidence>
<dbReference type="Pfam" id="PF00046">
    <property type="entry name" value="Homeodomain"/>
    <property type="match status" value="1"/>
</dbReference>
<evidence type="ECO:0000259" key="9">
    <source>
        <dbReference type="PROSITE" id="PS50071"/>
    </source>
</evidence>
<organism evidence="10 11">
    <name type="scientific">Pterocles gutturalis</name>
    <name type="common">yellow-throated sandgrouse</name>
    <dbReference type="NCBI Taxonomy" id="240206"/>
    <lineage>
        <taxon>Eukaryota</taxon>
        <taxon>Metazoa</taxon>
        <taxon>Chordata</taxon>
        <taxon>Craniata</taxon>
        <taxon>Vertebrata</taxon>
        <taxon>Euteleostomi</taxon>
        <taxon>Archelosauria</taxon>
        <taxon>Archosauria</taxon>
        <taxon>Dinosauria</taxon>
        <taxon>Saurischia</taxon>
        <taxon>Theropoda</taxon>
        <taxon>Coelurosauria</taxon>
        <taxon>Aves</taxon>
        <taxon>Neognathae</taxon>
        <taxon>Neoaves</taxon>
        <taxon>Columbimorphae</taxon>
        <taxon>Pterocliformes</taxon>
        <taxon>Pteroclidae</taxon>
        <taxon>Pterocles</taxon>
    </lineage>
</organism>
<reference evidence="10 11" key="1">
    <citation type="submission" date="2014-04" db="EMBL/GenBank/DDBJ databases">
        <title>Genome evolution of avian class.</title>
        <authorList>
            <person name="Zhang G."/>
            <person name="Li C."/>
        </authorList>
    </citation>
    <scope>NUCLEOTIDE SEQUENCE [LARGE SCALE GENOMIC DNA]</scope>
    <source>
        <strain evidence="10">BGI_N339</strain>
    </source>
</reference>
<dbReference type="GO" id="GO:0000977">
    <property type="term" value="F:RNA polymerase II transcription regulatory region sequence-specific DNA binding"/>
    <property type="evidence" value="ECO:0007669"/>
    <property type="project" value="TreeGrafter"/>
</dbReference>
<dbReference type="InterPro" id="IPR050674">
    <property type="entry name" value="Msh_Homeobox_Regulators"/>
</dbReference>
<evidence type="ECO:0000256" key="8">
    <source>
        <dbReference type="RuleBase" id="RU000682"/>
    </source>
</evidence>
<keyword evidence="5 7" id="KW-0539">Nucleus</keyword>
<dbReference type="InterPro" id="IPR001356">
    <property type="entry name" value="HD"/>
</dbReference>
<dbReference type="Gene3D" id="1.10.10.60">
    <property type="entry name" value="Homeodomain-like"/>
    <property type="match status" value="1"/>
</dbReference>
<dbReference type="EMBL" id="KL248928">
    <property type="protein sequence ID" value="KFV16676.1"/>
    <property type="molecule type" value="Genomic_DNA"/>
</dbReference>
<evidence type="ECO:0000256" key="4">
    <source>
        <dbReference type="ARBA" id="ARBA00023155"/>
    </source>
</evidence>
<evidence type="ECO:0000313" key="10">
    <source>
        <dbReference type="EMBL" id="KFV16676.1"/>
    </source>
</evidence>
<protein>
    <submittedName>
        <fullName evidence="10">Homeobox protein MSX-1</fullName>
    </submittedName>
</protein>
<dbReference type="GO" id="GO:0005634">
    <property type="term" value="C:nucleus"/>
    <property type="evidence" value="ECO:0007669"/>
    <property type="project" value="UniProtKB-SubCell"/>
</dbReference>
<feature type="domain" description="Homeobox" evidence="9">
    <location>
        <begin position="1"/>
        <end position="50"/>
    </location>
</feature>
<dbReference type="InterPro" id="IPR020479">
    <property type="entry name" value="HD_metazoa"/>
</dbReference>
<dbReference type="PROSITE" id="PS50071">
    <property type="entry name" value="HOMEOBOX_2"/>
    <property type="match status" value="1"/>
</dbReference>
<proteinExistence type="inferred from homology"/>
<dbReference type="SUPFAM" id="SSF46689">
    <property type="entry name" value="Homeodomain-like"/>
    <property type="match status" value="1"/>
</dbReference>
<evidence type="ECO:0000256" key="3">
    <source>
        <dbReference type="ARBA" id="ARBA00023125"/>
    </source>
</evidence>
<keyword evidence="2" id="KW-0217">Developmental protein</keyword>
<keyword evidence="3 7" id="KW-0238">DNA-binding</keyword>
<sequence length="50" mass="5945">RKPRTPFTTAQLLALERKFRQKQYLSIAERAEFSSSLSLTETQVKIWFQN</sequence>
<gene>
    <name evidence="10" type="ORF">N339_06679</name>
</gene>
<feature type="non-terminal residue" evidence="10">
    <location>
        <position position="50"/>
    </location>
</feature>
<dbReference type="GO" id="GO:0048598">
    <property type="term" value="P:embryonic morphogenesis"/>
    <property type="evidence" value="ECO:0007669"/>
    <property type="project" value="TreeGrafter"/>
</dbReference>
<evidence type="ECO:0000256" key="2">
    <source>
        <dbReference type="ARBA" id="ARBA00022473"/>
    </source>
</evidence>